<evidence type="ECO:0000313" key="1">
    <source>
        <dbReference type="EMBL" id="CAB9494459.1"/>
    </source>
</evidence>
<dbReference type="InterPro" id="IPR012347">
    <property type="entry name" value="Ferritin-like"/>
</dbReference>
<dbReference type="CDD" id="cd07910">
    <property type="entry name" value="MiaE"/>
    <property type="match status" value="1"/>
</dbReference>
<dbReference type="PANTHER" id="PTHR42637">
    <property type="entry name" value="TRNA-(MS[2]IO[6]A)-HYDROXYLASE"/>
    <property type="match status" value="1"/>
</dbReference>
<dbReference type="NCBIfam" id="NF047790">
    <property type="entry name" value="tRNAmsioHdxaseMiaE"/>
    <property type="match status" value="1"/>
</dbReference>
<evidence type="ECO:0000313" key="2">
    <source>
        <dbReference type="Proteomes" id="UP000509458"/>
    </source>
</evidence>
<name>A0A6T9Y130_ALTMA</name>
<dbReference type="InterPro" id="IPR010386">
    <property type="entry name" value="tRNA-Hydrxlase_MiaE"/>
</dbReference>
<protein>
    <submittedName>
        <fullName evidence="1">tRNA-(Ms[2]io[6]A)-hydroxylase</fullName>
        <ecNumber evidence="1">1.-.-.-</ecNumber>
    </submittedName>
</protein>
<sequence>MSVISSSEVTSLLSPVDDFLHCETPQSWIEEAQKEENLRVILTDHLICELKAAQSAMYLLRRYVADEETSKVLLGWLKPYEDFTYRHEGDWQLLNTKHLSKNIFNVEGLDPFKKDMLDKMVMLIKEELHHFYQVLEIMHELGFEYKSVTSSRYANGLLRHVRTYEPEKLVDKLICGAYIEARSCERFAKLAPYVSEGLGKFYVSLLRSEARHFEDYLTLAEQIAKTDISERVAHFGSVEKSLIESDDKELRFHSGVPQSN</sequence>
<dbReference type="GO" id="GO:0006400">
    <property type="term" value="P:tRNA modification"/>
    <property type="evidence" value="ECO:0007669"/>
    <property type="project" value="InterPro"/>
</dbReference>
<dbReference type="SUPFAM" id="SSF47240">
    <property type="entry name" value="Ferritin-like"/>
    <property type="match status" value="1"/>
</dbReference>
<dbReference type="AlphaFoldDB" id="A0A6T9Y130"/>
<reference evidence="1 2" key="1">
    <citation type="submission" date="2020-06" db="EMBL/GenBank/DDBJ databases">
        <authorList>
            <person name="Duchaud E."/>
        </authorList>
    </citation>
    <scope>NUCLEOTIDE SEQUENCE [LARGE SCALE GENOMIC DNA]</scope>
    <source>
        <strain evidence="1">Alteromonas fortis</strain>
    </source>
</reference>
<gene>
    <name evidence="1" type="primary">miaE</name>
    <name evidence="1" type="ORF">ALFOR1_31447</name>
</gene>
<dbReference type="EMBL" id="LR812090">
    <property type="protein sequence ID" value="CAB9494459.1"/>
    <property type="molecule type" value="Genomic_DNA"/>
</dbReference>
<dbReference type="Gene3D" id="1.20.1260.10">
    <property type="match status" value="1"/>
</dbReference>
<dbReference type="RefSeq" id="WP_179983816.1">
    <property type="nucleotide sequence ID" value="NZ_LR812090.1"/>
</dbReference>
<dbReference type="PIRSF" id="PIRSF020736">
    <property type="entry name" value="MiaE"/>
    <property type="match status" value="1"/>
</dbReference>
<keyword evidence="1" id="KW-0560">Oxidoreductase</keyword>
<dbReference type="InterPro" id="IPR009078">
    <property type="entry name" value="Ferritin-like_SF"/>
</dbReference>
<dbReference type="Pfam" id="PF06175">
    <property type="entry name" value="MiaE"/>
    <property type="match status" value="1"/>
</dbReference>
<accession>A0A6T9Y130</accession>
<dbReference type="Proteomes" id="UP000509458">
    <property type="component" value="Chromosome"/>
</dbReference>
<dbReference type="EC" id="1.-.-.-" evidence="1"/>
<organism evidence="1 2">
    <name type="scientific">Alteromonas macleodii</name>
    <name type="common">Pseudoalteromonas macleodii</name>
    <dbReference type="NCBI Taxonomy" id="28108"/>
    <lineage>
        <taxon>Bacteria</taxon>
        <taxon>Pseudomonadati</taxon>
        <taxon>Pseudomonadota</taxon>
        <taxon>Gammaproteobacteria</taxon>
        <taxon>Alteromonadales</taxon>
        <taxon>Alteromonadaceae</taxon>
        <taxon>Alteromonas/Salinimonas group</taxon>
        <taxon>Alteromonas</taxon>
    </lineage>
</organism>
<proteinExistence type="predicted"/>
<dbReference type="PANTHER" id="PTHR42637:SF1">
    <property type="entry name" value="TRNA 2-(METHYLSULFANYL)-N(6)-ISOPENTENYLADENOSINE(37) HYDROXYLASE"/>
    <property type="match status" value="1"/>
</dbReference>
<dbReference type="GO" id="GO:0045301">
    <property type="term" value="F:tRNA 2-(methylsulfanyl)-N(6)-isopentenyladenosine(37) hydroxylase activity"/>
    <property type="evidence" value="ECO:0007669"/>
    <property type="project" value="InterPro"/>
</dbReference>